<evidence type="ECO:0000256" key="5">
    <source>
        <dbReference type="ARBA" id="ARBA00022989"/>
    </source>
</evidence>
<dbReference type="InterPro" id="IPR022399">
    <property type="entry name" value="TadA-like_ATPase"/>
</dbReference>
<accession>A0A9W6C2M7</accession>
<keyword evidence="5 8" id="KW-1133">Transmembrane helix</keyword>
<dbReference type="GO" id="GO:0005886">
    <property type="term" value="C:plasma membrane"/>
    <property type="evidence" value="ECO:0007669"/>
    <property type="project" value="UniProtKB-SubCell"/>
</dbReference>
<evidence type="ECO:0000256" key="2">
    <source>
        <dbReference type="ARBA" id="ARBA00006611"/>
    </source>
</evidence>
<dbReference type="InterPro" id="IPR050921">
    <property type="entry name" value="T4SS_GSP_E_ATPase"/>
</dbReference>
<feature type="domain" description="Type II secretion system protein GspF" evidence="10">
    <location>
        <begin position="1031"/>
        <end position="1151"/>
    </location>
</feature>
<dbReference type="AlphaFoldDB" id="A0A9W6C2M7"/>
<dbReference type="PANTHER" id="PTHR30486">
    <property type="entry name" value="TWITCHING MOTILITY PROTEIN PILT"/>
    <property type="match status" value="1"/>
</dbReference>
<feature type="transmembrane region" description="Helical" evidence="8">
    <location>
        <begin position="926"/>
        <end position="943"/>
    </location>
</feature>
<feature type="transmembrane region" description="Helical" evidence="8">
    <location>
        <begin position="984"/>
        <end position="1001"/>
    </location>
</feature>
<dbReference type="Pfam" id="PF00482">
    <property type="entry name" value="T2SSF"/>
    <property type="match status" value="2"/>
</dbReference>
<keyword evidence="6 8" id="KW-0472">Membrane</keyword>
<dbReference type="InterPro" id="IPR027417">
    <property type="entry name" value="P-loop_NTPase"/>
</dbReference>
<evidence type="ECO:0000259" key="11">
    <source>
        <dbReference type="Pfam" id="PF26563"/>
    </source>
</evidence>
<dbReference type="Proteomes" id="UP001165080">
    <property type="component" value="Unassembled WGS sequence"/>
</dbReference>
<evidence type="ECO:0000313" key="13">
    <source>
        <dbReference type="Proteomes" id="UP001165080"/>
    </source>
</evidence>
<dbReference type="Pfam" id="PF00437">
    <property type="entry name" value="T2SSE"/>
    <property type="match status" value="1"/>
</dbReference>
<feature type="transmembrane region" description="Helical" evidence="8">
    <location>
        <begin position="955"/>
        <end position="972"/>
    </location>
</feature>
<keyword evidence="3" id="KW-1003">Cell membrane</keyword>
<evidence type="ECO:0000256" key="4">
    <source>
        <dbReference type="ARBA" id="ARBA00022692"/>
    </source>
</evidence>
<dbReference type="InterPro" id="IPR018076">
    <property type="entry name" value="T2SS_GspF_dom"/>
</dbReference>
<dbReference type="Gene3D" id="3.40.50.300">
    <property type="entry name" value="P-loop containing nucleotide triphosphate hydrolases"/>
    <property type="match status" value="2"/>
</dbReference>
<evidence type="ECO:0000313" key="12">
    <source>
        <dbReference type="EMBL" id="GLC62335.1"/>
    </source>
</evidence>
<sequence>MSTAAHLSAPAPPRPGTAARTRTVRLVSDDAGLRATVERVCAAAGADLLADPPGAVAAAAPGTPADTELVDVRHAVRGRVRPGTVLVGRPEDPGIWDRAADLGGCAVAVLPDAAGWLADLLTARPGGPAGPGGTGRVLGVLGAVGGAGTSTLACWLADRAAHEDRPAVLVDADRAGCGIDVLLGLEDQDGLRWPDLLRIAGTVHAEQLWPALARTGQLRWLSWDRSQPDGAAAPYAGVLEALRRAAALVVVDLGRAGPGTADTAALCDEVLVLTPRTVRGVLAARWAAGSLAGATARLVPAGLNVADVDDALAAATTGLPVAGSLRFSGAVPEAAETGRLLEAGRSRRLARDVAGLLEAAALPAALLDDVRDRLLAAPGPVTDTDIAAAVRASGRVLGAAGTLQAVQAVRAELTGLGPLEPLLPHRGLTDVYVNGPDQVWLETEAGVRRVPSPFRSDAEVRALAVRLVTAAGRRLDAAHPCVDVQTAAGYRVHAVLPPISTGGTLLSVRFRSTRTLSLQDLVAAGTVHPGTAELLVGAVRSGANFLVSGATGAGKTTVLNALLSCSPAHERIVLIEDAAELRPEHPHVVGLQARHANTEGAGSIDLAELVRQALRMRPDRLVVGECRGAEVRELLTALNTGHAGAGTVHANSAEAVPARLSALGALAGMSREAVTLQAASALDLVVHVARAGGRREVRAVSLLEDRAGALVSVPAAVRSHDGVHRGPGWDGLCALLDHRPGQASHRSPDPGAAALVAGPGHRVRSAARAGTGAVAPVQWWARFGRDAETEAAEWIALLRRLAALLEAGRSPAAAFEGAGPGGRAARTSTGRHLELLCTSVAAAARLGLSVSTALAGVPAPELGHRALERRAVATTAELSLCWEVSERTGAPLAALLGGLADALEAELDAEAARGTALAGPRSTVRILTWLPVLGIGLGMLMGVDPLRTLLTTPWGLAALVAGAALTGLGRVWTRTLISRAEAVAPAAGLLLVAAVALAALPSRARLPGTPRPAAARRRPPGPHVSAGVLVELTAAMLDAGLPLAEAVAVLGGCRTDATGAALEGVGSRLRLGLPWHTAWTSAGELPTHLADYREALTFTATSGAPSARSLRSQAAQVRRAAYRRAERAAESLSVQLVLPLGLCSLPAFVCWGVLPVVMGLVPEVFG</sequence>
<dbReference type="InterPro" id="IPR001482">
    <property type="entry name" value="T2SS/T4SS_dom"/>
</dbReference>
<dbReference type="SUPFAM" id="SSF52540">
    <property type="entry name" value="P-loop containing nucleoside triphosphate hydrolases"/>
    <property type="match status" value="2"/>
</dbReference>
<name>A0A9W6C2M7_9CHLO</name>
<protein>
    <submittedName>
        <fullName evidence="12">Uncharacterized protein</fullName>
    </submittedName>
</protein>
<comment type="subcellular location">
    <subcellularLocation>
        <location evidence="1">Cell membrane</location>
        <topology evidence="1">Multi-pass membrane protein</topology>
    </subcellularLocation>
</comment>
<organism evidence="12 13">
    <name type="scientific">Pleodorina starrii</name>
    <dbReference type="NCBI Taxonomy" id="330485"/>
    <lineage>
        <taxon>Eukaryota</taxon>
        <taxon>Viridiplantae</taxon>
        <taxon>Chlorophyta</taxon>
        <taxon>core chlorophytes</taxon>
        <taxon>Chlorophyceae</taxon>
        <taxon>CS clade</taxon>
        <taxon>Chlamydomonadales</taxon>
        <taxon>Volvocaceae</taxon>
        <taxon>Pleodorina</taxon>
    </lineage>
</organism>
<gene>
    <name evidence="12" type="primary">PLESTB003315</name>
    <name evidence="12" type="ORF">PLESTB_001872200</name>
</gene>
<evidence type="ECO:0000259" key="10">
    <source>
        <dbReference type="Pfam" id="PF00482"/>
    </source>
</evidence>
<dbReference type="NCBIfam" id="TIGR03815">
    <property type="entry name" value="CpaE_hom_Actino"/>
    <property type="match status" value="1"/>
</dbReference>
<dbReference type="Pfam" id="PF26563">
    <property type="entry name" value="Rv3660c_N"/>
    <property type="match status" value="1"/>
</dbReference>
<dbReference type="EMBL" id="BRXU01000063">
    <property type="protein sequence ID" value="GLC62335.1"/>
    <property type="molecule type" value="Genomic_DNA"/>
</dbReference>
<evidence type="ECO:0000259" key="9">
    <source>
        <dbReference type="Pfam" id="PF00437"/>
    </source>
</evidence>
<dbReference type="GO" id="GO:0016887">
    <property type="term" value="F:ATP hydrolysis activity"/>
    <property type="evidence" value="ECO:0007669"/>
    <property type="project" value="InterPro"/>
</dbReference>
<dbReference type="Gene3D" id="3.30.450.380">
    <property type="match status" value="1"/>
</dbReference>
<keyword evidence="13" id="KW-1185">Reference proteome</keyword>
<evidence type="ECO:0000256" key="8">
    <source>
        <dbReference type="SAM" id="Phobius"/>
    </source>
</evidence>
<dbReference type="InterPro" id="IPR059050">
    <property type="entry name" value="Rv3660c_N"/>
</dbReference>
<dbReference type="PANTHER" id="PTHR30486:SF6">
    <property type="entry name" value="TYPE IV PILUS RETRACTATION ATPASE PILT"/>
    <property type="match status" value="1"/>
</dbReference>
<feature type="domain" description="Bacterial type II secretion system protein E" evidence="9">
    <location>
        <begin position="413"/>
        <end position="686"/>
    </location>
</feature>
<proteinExistence type="inferred from homology"/>
<evidence type="ECO:0000256" key="6">
    <source>
        <dbReference type="ARBA" id="ARBA00023136"/>
    </source>
</evidence>
<feature type="transmembrane region" description="Helical" evidence="8">
    <location>
        <begin position="1132"/>
        <end position="1154"/>
    </location>
</feature>
<feature type="domain" description="Rv3660c-like CheY-like N-terminal" evidence="11">
    <location>
        <begin position="28"/>
        <end position="125"/>
    </location>
</feature>
<comment type="similarity">
    <text evidence="2">Belongs to the GSP E family.</text>
</comment>
<dbReference type="InterPro" id="IPR022521">
    <property type="entry name" value="Rv3660c"/>
</dbReference>
<reference evidence="12 13" key="1">
    <citation type="journal article" date="2023" name="Commun. Biol.">
        <title>Reorganization of the ancestral sex-determining regions during the evolution of trioecy in Pleodorina starrii.</title>
        <authorList>
            <person name="Takahashi K."/>
            <person name="Suzuki S."/>
            <person name="Kawai-Toyooka H."/>
            <person name="Yamamoto K."/>
            <person name="Hamaji T."/>
            <person name="Ootsuki R."/>
            <person name="Yamaguchi H."/>
            <person name="Kawachi M."/>
            <person name="Higashiyama T."/>
            <person name="Nozaki H."/>
        </authorList>
    </citation>
    <scope>NUCLEOTIDE SEQUENCE [LARGE SCALE GENOMIC DNA]</scope>
    <source>
        <strain evidence="12 13">NIES-4479</strain>
    </source>
</reference>
<dbReference type="NCBIfam" id="TIGR03819">
    <property type="entry name" value="heli_sec_ATPase"/>
    <property type="match status" value="1"/>
</dbReference>
<dbReference type="CDD" id="cd01130">
    <property type="entry name" value="VirB11-like_ATPase"/>
    <property type="match status" value="1"/>
</dbReference>
<evidence type="ECO:0000256" key="7">
    <source>
        <dbReference type="SAM" id="MobiDB-lite"/>
    </source>
</evidence>
<comment type="caution">
    <text evidence="12">The sequence shown here is derived from an EMBL/GenBank/DDBJ whole genome shotgun (WGS) entry which is preliminary data.</text>
</comment>
<feature type="region of interest" description="Disordered" evidence="7">
    <location>
        <begin position="1"/>
        <end position="20"/>
    </location>
</feature>
<evidence type="ECO:0000256" key="3">
    <source>
        <dbReference type="ARBA" id="ARBA00022475"/>
    </source>
</evidence>
<evidence type="ECO:0000256" key="1">
    <source>
        <dbReference type="ARBA" id="ARBA00004651"/>
    </source>
</evidence>
<keyword evidence="4 8" id="KW-0812">Transmembrane</keyword>
<feature type="domain" description="Type II secretion system protein GspF" evidence="10">
    <location>
        <begin position="798"/>
        <end position="935"/>
    </location>
</feature>